<proteinExistence type="predicted"/>
<dbReference type="Proteomes" id="UP000006443">
    <property type="component" value="Unassembled WGS sequence"/>
</dbReference>
<gene>
    <name evidence="2" type="ORF">DealDRAFT_2514</name>
</gene>
<keyword evidence="3" id="KW-1185">Reference proteome</keyword>
<dbReference type="Pfam" id="PF00578">
    <property type="entry name" value="AhpC-TSA"/>
    <property type="match status" value="1"/>
</dbReference>
<dbReference type="InterPro" id="IPR000866">
    <property type="entry name" value="AhpC/TSA"/>
</dbReference>
<dbReference type="GO" id="GO:0016209">
    <property type="term" value="F:antioxidant activity"/>
    <property type="evidence" value="ECO:0007669"/>
    <property type="project" value="InterPro"/>
</dbReference>
<dbReference type="EMBL" id="ACJM01000014">
    <property type="protein sequence ID" value="EEG76688.1"/>
    <property type="molecule type" value="Genomic_DNA"/>
</dbReference>
<dbReference type="GO" id="GO:0016491">
    <property type="term" value="F:oxidoreductase activity"/>
    <property type="evidence" value="ECO:0007669"/>
    <property type="project" value="InterPro"/>
</dbReference>
<dbReference type="eggNOG" id="COG1225">
    <property type="taxonomic scope" value="Bacteria"/>
</dbReference>
<name>C0GJ55_DETAL</name>
<accession>C0GJ55</accession>
<dbReference type="SUPFAM" id="SSF52833">
    <property type="entry name" value="Thioredoxin-like"/>
    <property type="match status" value="1"/>
</dbReference>
<feature type="domain" description="Alkyl hydroperoxide reductase subunit C/ Thiol specific antioxidant" evidence="1">
    <location>
        <begin position="1"/>
        <end position="74"/>
    </location>
</feature>
<protein>
    <submittedName>
        <fullName evidence="2">Peroxiredoxin-like bacterioferritin comigratory protein</fullName>
    </submittedName>
</protein>
<comment type="caution">
    <text evidence="2">The sequence shown here is derived from an EMBL/GenBank/DDBJ whole genome shotgun (WGS) entry which is preliminary data.</text>
</comment>
<dbReference type="InterPro" id="IPR036249">
    <property type="entry name" value="Thioredoxin-like_sf"/>
</dbReference>
<sequence length="104" mass="11752">MRQKHADLQEAGVQIIALTPDNQEKISDLHRILKLPYPLLADPDKSAYEQYDLLEDKKIYGANFILDGQGVVRYAYRGVTPEDRPPLKELVEAGRAIAAGKKYE</sequence>
<dbReference type="STRING" id="555088.DealDRAFT_2514"/>
<evidence type="ECO:0000313" key="2">
    <source>
        <dbReference type="EMBL" id="EEG76688.1"/>
    </source>
</evidence>
<evidence type="ECO:0000313" key="3">
    <source>
        <dbReference type="Proteomes" id="UP000006443"/>
    </source>
</evidence>
<dbReference type="Gene3D" id="3.40.30.10">
    <property type="entry name" value="Glutaredoxin"/>
    <property type="match status" value="1"/>
</dbReference>
<reference evidence="2 3" key="1">
    <citation type="submission" date="2009-02" db="EMBL/GenBank/DDBJ databases">
        <title>Sequencing of the draft genome and assembly of Dethiobacter alkaliphilus AHT 1.</title>
        <authorList>
            <consortium name="US DOE Joint Genome Institute (JGI-PGF)"/>
            <person name="Lucas S."/>
            <person name="Copeland A."/>
            <person name="Lapidus A."/>
            <person name="Glavina del Rio T."/>
            <person name="Dalin E."/>
            <person name="Tice H."/>
            <person name="Bruce D."/>
            <person name="Goodwin L."/>
            <person name="Pitluck S."/>
            <person name="Larimer F."/>
            <person name="Land M.L."/>
            <person name="Hauser L."/>
            <person name="Muyzer G."/>
        </authorList>
    </citation>
    <scope>NUCLEOTIDE SEQUENCE [LARGE SCALE GENOMIC DNA]</scope>
    <source>
        <strain evidence="2 3">AHT 1</strain>
    </source>
</reference>
<organism evidence="2 3">
    <name type="scientific">Dethiobacter alkaliphilus AHT 1</name>
    <dbReference type="NCBI Taxonomy" id="555088"/>
    <lineage>
        <taxon>Bacteria</taxon>
        <taxon>Bacillati</taxon>
        <taxon>Bacillota</taxon>
        <taxon>Dethiobacteria</taxon>
        <taxon>Dethiobacterales</taxon>
        <taxon>Dethiobacteraceae</taxon>
        <taxon>Dethiobacter</taxon>
    </lineage>
</organism>
<evidence type="ECO:0000259" key="1">
    <source>
        <dbReference type="Pfam" id="PF00578"/>
    </source>
</evidence>
<dbReference type="AlphaFoldDB" id="C0GJ55"/>